<evidence type="ECO:0000313" key="3">
    <source>
        <dbReference type="Proteomes" id="UP001202479"/>
    </source>
</evidence>
<dbReference type="Proteomes" id="UP001202479">
    <property type="component" value="Unassembled WGS sequence"/>
</dbReference>
<dbReference type="EMBL" id="JAHUZD010000093">
    <property type="protein sequence ID" value="KAI3404576.2"/>
    <property type="molecule type" value="Genomic_DNA"/>
</dbReference>
<gene>
    <name evidence="2" type="ORF">KGF56_002621</name>
</gene>
<sequence>MAPPYDSKLSRKRKGNYEKPSSSLASSSSSSSSSSSTHASPSSNAIQLLLTDESGQQKSTKTSVDELKVRNYLSKMEPRLYISKDSKTVQLTTILSNSEASALDPQFTKKLIENFHIDHVNISDPIPGCIDSLVTFYGTFISIAKAVTYVVYELNAKINNLQDEVFTLKSTNYKAHFLLHSAAKVHGLRYFDMAPNHSFEFNNKVFDVFVQGDFHAIFNFALQSLECGWNVDSSKIKLEPLFGIHLDPALKSRDPENVMLKRKSNDRLLKYLYSTSKFQNLINL</sequence>
<name>A0AAI9WY84_9ASCO</name>
<organism evidence="2 3">
    <name type="scientific">Candida oxycetoniae</name>
    <dbReference type="NCBI Taxonomy" id="497107"/>
    <lineage>
        <taxon>Eukaryota</taxon>
        <taxon>Fungi</taxon>
        <taxon>Dikarya</taxon>
        <taxon>Ascomycota</taxon>
        <taxon>Saccharomycotina</taxon>
        <taxon>Pichiomycetes</taxon>
        <taxon>Debaryomycetaceae</taxon>
        <taxon>Candida/Lodderomyces clade</taxon>
        <taxon>Candida</taxon>
    </lineage>
</organism>
<dbReference type="AlphaFoldDB" id="A0AAI9WY84"/>
<feature type="region of interest" description="Disordered" evidence="1">
    <location>
        <begin position="1"/>
        <end position="46"/>
    </location>
</feature>
<reference evidence="2" key="1">
    <citation type="journal article" date="2022" name="DNA Res.">
        <title>Genome analysis of five recently described species of the CUG-Ser clade uncovers Candida theae as a new hybrid lineage with pathogenic potential in the Candida parapsilosis species complex.</title>
        <authorList>
            <person name="Mixao V."/>
            <person name="Del Olmo V."/>
            <person name="Hegedusova E."/>
            <person name="Saus E."/>
            <person name="Pryszcz L."/>
            <person name="Cillingova A."/>
            <person name="Nosek J."/>
            <person name="Gabaldon T."/>
        </authorList>
    </citation>
    <scope>NUCLEOTIDE SEQUENCE</scope>
    <source>
        <strain evidence="2">CBS 10844</strain>
    </source>
</reference>
<protein>
    <submittedName>
        <fullName evidence="2">Uncharacterized protein</fullName>
    </submittedName>
</protein>
<evidence type="ECO:0000256" key="1">
    <source>
        <dbReference type="SAM" id="MobiDB-lite"/>
    </source>
</evidence>
<dbReference type="GeneID" id="73380238"/>
<accession>A0AAI9WY84</accession>
<dbReference type="RefSeq" id="XP_049180321.1">
    <property type="nucleotide sequence ID" value="XM_049323870.1"/>
</dbReference>
<proteinExistence type="predicted"/>
<evidence type="ECO:0000313" key="2">
    <source>
        <dbReference type="EMBL" id="KAI3404576.2"/>
    </source>
</evidence>
<comment type="caution">
    <text evidence="2">The sequence shown here is derived from an EMBL/GenBank/DDBJ whole genome shotgun (WGS) entry which is preliminary data.</text>
</comment>
<keyword evidence="3" id="KW-1185">Reference proteome</keyword>
<feature type="compositionally biased region" description="Low complexity" evidence="1">
    <location>
        <begin position="21"/>
        <end position="43"/>
    </location>
</feature>